<dbReference type="NCBIfam" id="NF000648">
    <property type="entry name" value="PRK00026.1"/>
    <property type="match status" value="1"/>
</dbReference>
<evidence type="ECO:0000256" key="17">
    <source>
        <dbReference type="RuleBase" id="RU003464"/>
    </source>
</evidence>
<dbReference type="Pfam" id="PF01746">
    <property type="entry name" value="tRNA_m1G_MT"/>
    <property type="match status" value="1"/>
</dbReference>
<evidence type="ECO:0000256" key="6">
    <source>
        <dbReference type="ARBA" id="ARBA00014679"/>
    </source>
</evidence>
<accession>A0A6J4V3S5</accession>
<comment type="subunit">
    <text evidence="4 15 17">Homodimer.</text>
</comment>
<name>A0A6J4V3S5_9BACT</name>
<evidence type="ECO:0000256" key="15">
    <source>
        <dbReference type="HAMAP-Rule" id="MF_00605"/>
    </source>
</evidence>
<dbReference type="FunFam" id="3.40.1280.10:FF:000001">
    <property type="entry name" value="tRNA (guanine-N(1)-)-methyltransferase"/>
    <property type="match status" value="1"/>
</dbReference>
<dbReference type="AlphaFoldDB" id="A0A6J4V3S5"/>
<dbReference type="InterPro" id="IPR029028">
    <property type="entry name" value="Alpha/beta_knot_MTases"/>
</dbReference>
<evidence type="ECO:0000256" key="8">
    <source>
        <dbReference type="ARBA" id="ARBA00022603"/>
    </source>
</evidence>
<keyword evidence="9 15" id="KW-0808">Transferase</keyword>
<evidence type="ECO:0000256" key="7">
    <source>
        <dbReference type="ARBA" id="ARBA00022490"/>
    </source>
</evidence>
<evidence type="ECO:0000256" key="2">
    <source>
        <dbReference type="ARBA" id="ARBA00004496"/>
    </source>
</evidence>
<keyword evidence="11 15" id="KW-0819">tRNA processing</keyword>
<evidence type="ECO:0000256" key="11">
    <source>
        <dbReference type="ARBA" id="ARBA00022694"/>
    </source>
</evidence>
<keyword evidence="10 15" id="KW-0949">S-adenosyl-L-methionine</keyword>
<dbReference type="EC" id="2.1.1.228" evidence="5 15"/>
<feature type="binding site" evidence="15 16">
    <location>
        <position position="123"/>
    </location>
    <ligand>
        <name>S-adenosyl-L-methionine</name>
        <dbReference type="ChEBI" id="CHEBI:59789"/>
    </ligand>
</feature>
<comment type="function">
    <text evidence="1 15 17">Specifically methylates guanosine-37 in various tRNAs.</text>
</comment>
<evidence type="ECO:0000256" key="3">
    <source>
        <dbReference type="ARBA" id="ARBA00007630"/>
    </source>
</evidence>
<feature type="binding site" evidence="15 16">
    <location>
        <begin position="143"/>
        <end position="148"/>
    </location>
    <ligand>
        <name>S-adenosyl-L-methionine</name>
        <dbReference type="ChEBI" id="CHEBI:59789"/>
    </ligand>
</feature>
<dbReference type="GO" id="GO:0052906">
    <property type="term" value="F:tRNA (guanine(37)-N1)-methyltransferase activity"/>
    <property type="evidence" value="ECO:0007669"/>
    <property type="project" value="UniProtKB-UniRule"/>
</dbReference>
<dbReference type="InterPro" id="IPR016009">
    <property type="entry name" value="tRNA_MeTrfase_TRMD/TRM10"/>
</dbReference>
<evidence type="ECO:0000259" key="19">
    <source>
        <dbReference type="Pfam" id="PF01746"/>
    </source>
</evidence>
<sequence>MPDPQAGAPLLRVDIFTLFPAMFDGPFSESIIKRARLSGLVEIAVHNIRDWATDKHHMADDTPYGGGAGMVMKAPPIVEAVEAVLGDDLESAHVAILSAGGRRFSQPIARELSRKRRLALVCGHYEGIDERVGAILQCDELSVGDYVLTGGELPAMVVADATIRLVPGVIDPRSIVEESHNPDTPAMVEYPHYTRPRTYRGLDVPEILISGHHANIERWRQDRARERTAHWRPDLLPAIDPDGQEGGSGA</sequence>
<evidence type="ECO:0000256" key="5">
    <source>
        <dbReference type="ARBA" id="ARBA00012807"/>
    </source>
</evidence>
<comment type="catalytic activity">
    <reaction evidence="14 15 17">
        <text>guanosine(37) in tRNA + S-adenosyl-L-methionine = N(1)-methylguanosine(37) in tRNA + S-adenosyl-L-homocysteine + H(+)</text>
        <dbReference type="Rhea" id="RHEA:36899"/>
        <dbReference type="Rhea" id="RHEA-COMP:10145"/>
        <dbReference type="Rhea" id="RHEA-COMP:10147"/>
        <dbReference type="ChEBI" id="CHEBI:15378"/>
        <dbReference type="ChEBI" id="CHEBI:57856"/>
        <dbReference type="ChEBI" id="CHEBI:59789"/>
        <dbReference type="ChEBI" id="CHEBI:73542"/>
        <dbReference type="ChEBI" id="CHEBI:74269"/>
        <dbReference type="EC" id="2.1.1.228"/>
    </reaction>
</comment>
<evidence type="ECO:0000256" key="10">
    <source>
        <dbReference type="ARBA" id="ARBA00022691"/>
    </source>
</evidence>
<evidence type="ECO:0000256" key="1">
    <source>
        <dbReference type="ARBA" id="ARBA00002634"/>
    </source>
</evidence>
<dbReference type="InterPro" id="IPR029026">
    <property type="entry name" value="tRNA_m1G_MTases_N"/>
</dbReference>
<dbReference type="PANTHER" id="PTHR46417">
    <property type="entry name" value="TRNA (GUANINE-N(1)-)-METHYLTRANSFERASE"/>
    <property type="match status" value="1"/>
</dbReference>
<reference evidence="20" key="1">
    <citation type="submission" date="2020-02" db="EMBL/GenBank/DDBJ databases">
        <authorList>
            <person name="Meier V. D."/>
        </authorList>
    </citation>
    <scope>NUCLEOTIDE SEQUENCE</scope>
    <source>
        <strain evidence="20">AVDCRST_MAG87</strain>
    </source>
</reference>
<proteinExistence type="inferred from homology"/>
<dbReference type="PANTHER" id="PTHR46417:SF1">
    <property type="entry name" value="TRNA (GUANINE-N(1)-)-METHYLTRANSFERASE"/>
    <property type="match status" value="1"/>
</dbReference>
<evidence type="ECO:0000256" key="9">
    <source>
        <dbReference type="ARBA" id="ARBA00022679"/>
    </source>
</evidence>
<dbReference type="NCBIfam" id="TIGR00088">
    <property type="entry name" value="trmD"/>
    <property type="match status" value="1"/>
</dbReference>
<gene>
    <name evidence="15" type="primary">trmD</name>
    <name evidence="20" type="ORF">AVDCRST_MAG87-2102</name>
</gene>
<evidence type="ECO:0000256" key="13">
    <source>
        <dbReference type="ARBA" id="ARBA00033392"/>
    </source>
</evidence>
<protein>
    <recommendedName>
        <fullName evidence="6 15">tRNA (guanine-N(1)-)-methyltransferase</fullName>
        <ecNumber evidence="5 15">2.1.1.228</ecNumber>
    </recommendedName>
    <alternativeName>
        <fullName evidence="12 15">M1G-methyltransferase</fullName>
    </alternativeName>
    <alternativeName>
        <fullName evidence="13 15">tRNA [GM37] methyltransferase</fullName>
    </alternativeName>
</protein>
<dbReference type="InterPro" id="IPR023148">
    <property type="entry name" value="tRNA_m1G_MeTrfase_C_sf"/>
</dbReference>
<organism evidence="20">
    <name type="scientific">uncultured Thermomicrobiales bacterium</name>
    <dbReference type="NCBI Taxonomy" id="1645740"/>
    <lineage>
        <taxon>Bacteria</taxon>
        <taxon>Pseudomonadati</taxon>
        <taxon>Thermomicrobiota</taxon>
        <taxon>Thermomicrobia</taxon>
        <taxon>Thermomicrobiales</taxon>
        <taxon>environmental samples</taxon>
    </lineage>
</organism>
<evidence type="ECO:0000256" key="18">
    <source>
        <dbReference type="SAM" id="MobiDB-lite"/>
    </source>
</evidence>
<evidence type="ECO:0000256" key="14">
    <source>
        <dbReference type="ARBA" id="ARBA00047783"/>
    </source>
</evidence>
<dbReference type="SUPFAM" id="SSF75217">
    <property type="entry name" value="alpha/beta knot"/>
    <property type="match status" value="1"/>
</dbReference>
<comment type="subcellular location">
    <subcellularLocation>
        <location evidence="2 15 17">Cytoplasm</location>
    </subcellularLocation>
</comment>
<dbReference type="InterPro" id="IPR002649">
    <property type="entry name" value="tRNA_m1G_MeTrfase_TrmD"/>
</dbReference>
<feature type="domain" description="tRNA methyltransferase TRMD/TRM10-type" evidence="19">
    <location>
        <begin position="11"/>
        <end position="236"/>
    </location>
</feature>
<comment type="similarity">
    <text evidence="3 15 17">Belongs to the RNA methyltransferase TrmD family.</text>
</comment>
<keyword evidence="7 15" id="KW-0963">Cytoplasm</keyword>
<dbReference type="CDD" id="cd18080">
    <property type="entry name" value="TrmD-like"/>
    <property type="match status" value="1"/>
</dbReference>
<dbReference type="HAMAP" id="MF_00605">
    <property type="entry name" value="TrmD"/>
    <property type="match status" value="1"/>
</dbReference>
<evidence type="ECO:0000256" key="16">
    <source>
        <dbReference type="PIRSR" id="PIRSR000386-1"/>
    </source>
</evidence>
<evidence type="ECO:0000313" key="20">
    <source>
        <dbReference type="EMBL" id="CAA9567740.1"/>
    </source>
</evidence>
<dbReference type="Gene3D" id="3.40.1280.10">
    <property type="match status" value="1"/>
</dbReference>
<dbReference type="Gene3D" id="1.10.1270.20">
    <property type="entry name" value="tRNA(m1g37)methyltransferase, domain 2"/>
    <property type="match status" value="1"/>
</dbReference>
<keyword evidence="8 15" id="KW-0489">Methyltransferase</keyword>
<feature type="region of interest" description="Disordered" evidence="18">
    <location>
        <begin position="230"/>
        <end position="250"/>
    </location>
</feature>
<evidence type="ECO:0000256" key="4">
    <source>
        <dbReference type="ARBA" id="ARBA00011738"/>
    </source>
</evidence>
<evidence type="ECO:0000256" key="12">
    <source>
        <dbReference type="ARBA" id="ARBA00029736"/>
    </source>
</evidence>
<dbReference type="EMBL" id="CADCWJ010000475">
    <property type="protein sequence ID" value="CAA9567740.1"/>
    <property type="molecule type" value="Genomic_DNA"/>
</dbReference>
<dbReference type="GO" id="GO:0002939">
    <property type="term" value="P:tRNA N1-guanine methylation"/>
    <property type="evidence" value="ECO:0007669"/>
    <property type="project" value="TreeGrafter"/>
</dbReference>
<dbReference type="GO" id="GO:0005829">
    <property type="term" value="C:cytosol"/>
    <property type="evidence" value="ECO:0007669"/>
    <property type="project" value="TreeGrafter"/>
</dbReference>
<dbReference type="PIRSF" id="PIRSF000386">
    <property type="entry name" value="tRNA_mtase"/>
    <property type="match status" value="1"/>
</dbReference>